<dbReference type="Proteomes" id="UP000239899">
    <property type="component" value="Unassembled WGS sequence"/>
</dbReference>
<dbReference type="PANTHER" id="PTHR12901">
    <property type="entry name" value="SPERM PROTEIN HOMOLOG"/>
    <property type="match status" value="1"/>
</dbReference>
<proteinExistence type="inferred from homology"/>
<comment type="function">
    <text evidence="3">Required for the function of coenzyme Q in the respiratory chain. May serve as a chaperone or may be involved in the transport of Q6 from its site of synthesis to the catalytic sites of the respiratory complexes.</text>
</comment>
<gene>
    <name evidence="5" type="ORF">C2E21_1057</name>
</gene>
<dbReference type="Pfam" id="PF03364">
    <property type="entry name" value="Polyketide_cyc"/>
    <property type="match status" value="1"/>
</dbReference>
<evidence type="ECO:0000259" key="4">
    <source>
        <dbReference type="Pfam" id="PF03364"/>
    </source>
</evidence>
<reference evidence="5 6" key="1">
    <citation type="journal article" date="2018" name="Plant J.">
        <title>Genome sequences of Chlorella sorokiniana UTEX 1602 and Micractinium conductrix SAG 241.80: implications to maltose excretion by a green alga.</title>
        <authorList>
            <person name="Arriola M.B."/>
            <person name="Velmurugan N."/>
            <person name="Zhang Y."/>
            <person name="Plunkett M.H."/>
            <person name="Hondzo H."/>
            <person name="Barney B.M."/>
        </authorList>
    </citation>
    <scope>NUCLEOTIDE SEQUENCE [LARGE SCALE GENOMIC DNA]</scope>
    <source>
        <strain evidence="6">UTEX 1602</strain>
    </source>
</reference>
<accession>A0A2P6U320</accession>
<dbReference type="SUPFAM" id="SSF55961">
    <property type="entry name" value="Bet v1-like"/>
    <property type="match status" value="1"/>
</dbReference>
<dbReference type="GO" id="GO:0048039">
    <property type="term" value="F:ubiquinone binding"/>
    <property type="evidence" value="ECO:0007669"/>
    <property type="project" value="InterPro"/>
</dbReference>
<dbReference type="InterPro" id="IPR044996">
    <property type="entry name" value="COQ10-like"/>
</dbReference>
<protein>
    <submittedName>
        <fullName evidence="5">Coenzyme Q-binding COQ10 mitochondrial-like</fullName>
    </submittedName>
</protein>
<comment type="subunit">
    <text evidence="2">Interacts with coenzyme Q.</text>
</comment>
<sequence length="274" mass="29982">MQALACLALRQQGGALQQAVLPALTFQVTRLTSLAGLADQRWQPSAAATAAAACSGPSGLLLGSSLLSSSSGSRPGGRSGLQLILPGQQLQAAAQQRPIFNFAGLGGDLSKRHHEKKLLGWSPRQVYDVVAAVEHYSQFVPWCQRSTVLLRRPPGYLEAELEVGFQMFVERYTSKVTLQCPTAVHSRVDDSTLFSYLTNKWEFRLGPTPHTTWLTFEVDFAFKSPLYRQVASIFFEEVVQRMMGAFEGRCAQVYGPSSLHRRPGPAQPMSVGGR</sequence>
<dbReference type="OrthoDB" id="292693at2759"/>
<comment type="similarity">
    <text evidence="1">Belongs to the COQ10 family.</text>
</comment>
<comment type="caution">
    <text evidence="5">The sequence shown here is derived from an EMBL/GenBank/DDBJ whole genome shotgun (WGS) entry which is preliminary data.</text>
</comment>
<keyword evidence="6" id="KW-1185">Reference proteome</keyword>
<evidence type="ECO:0000256" key="3">
    <source>
        <dbReference type="ARBA" id="ARBA00024947"/>
    </source>
</evidence>
<dbReference type="Gene3D" id="3.30.530.20">
    <property type="match status" value="1"/>
</dbReference>
<evidence type="ECO:0000313" key="6">
    <source>
        <dbReference type="Proteomes" id="UP000239899"/>
    </source>
</evidence>
<dbReference type="AlphaFoldDB" id="A0A2P6U320"/>
<feature type="domain" description="Coenzyme Q-binding protein COQ10 START" evidence="4">
    <location>
        <begin position="122"/>
        <end position="247"/>
    </location>
</feature>
<evidence type="ECO:0000313" key="5">
    <source>
        <dbReference type="EMBL" id="PRW60701.1"/>
    </source>
</evidence>
<dbReference type="InterPro" id="IPR023393">
    <property type="entry name" value="START-like_dom_sf"/>
</dbReference>
<dbReference type="InterPro" id="IPR005031">
    <property type="entry name" value="COQ10_START"/>
</dbReference>
<dbReference type="CDD" id="cd07813">
    <property type="entry name" value="COQ10p_like"/>
    <property type="match status" value="1"/>
</dbReference>
<dbReference type="GO" id="GO:0045333">
    <property type="term" value="P:cellular respiration"/>
    <property type="evidence" value="ECO:0007669"/>
    <property type="project" value="InterPro"/>
</dbReference>
<dbReference type="EMBL" id="LHPG02000002">
    <property type="protein sequence ID" value="PRW60701.1"/>
    <property type="molecule type" value="Genomic_DNA"/>
</dbReference>
<organism evidence="5 6">
    <name type="scientific">Chlorella sorokiniana</name>
    <name type="common">Freshwater green alga</name>
    <dbReference type="NCBI Taxonomy" id="3076"/>
    <lineage>
        <taxon>Eukaryota</taxon>
        <taxon>Viridiplantae</taxon>
        <taxon>Chlorophyta</taxon>
        <taxon>core chlorophytes</taxon>
        <taxon>Trebouxiophyceae</taxon>
        <taxon>Chlorellales</taxon>
        <taxon>Chlorellaceae</taxon>
        <taxon>Chlorella clade</taxon>
        <taxon>Chlorella</taxon>
    </lineage>
</organism>
<name>A0A2P6U320_CHLSO</name>
<evidence type="ECO:0000256" key="2">
    <source>
        <dbReference type="ARBA" id="ARBA00011814"/>
    </source>
</evidence>
<dbReference type="GO" id="GO:0005739">
    <property type="term" value="C:mitochondrion"/>
    <property type="evidence" value="ECO:0007669"/>
    <property type="project" value="TreeGrafter"/>
</dbReference>
<dbReference type="PANTHER" id="PTHR12901:SF10">
    <property type="entry name" value="COENZYME Q-BINDING PROTEIN COQ10, MITOCHONDRIAL"/>
    <property type="match status" value="1"/>
</dbReference>
<evidence type="ECO:0000256" key="1">
    <source>
        <dbReference type="ARBA" id="ARBA00006885"/>
    </source>
</evidence>
<dbReference type="STRING" id="3076.A0A2P6U320"/>